<accession>A0AA49JY08</accession>
<dbReference type="PRINTS" id="PR00922">
    <property type="entry name" value="DADACBPTASE3"/>
</dbReference>
<protein>
    <submittedName>
        <fullName evidence="3">D-alanyl-D-alanine carboxypeptidase/D-alanyl-D-alanine-endopeptidase</fullName>
        <ecNumber evidence="3">3.4.16.4</ecNumber>
    </submittedName>
</protein>
<dbReference type="Pfam" id="PF02113">
    <property type="entry name" value="Peptidase_S13"/>
    <property type="match status" value="1"/>
</dbReference>
<name>A0AA49JSD4_9BACT</name>
<sequence length="453" mass="49205">MLRRDLSQLINASTISGEWGVMVVSLATGDTLFSREADELLLPASTMKLYTAALAFERFGPAHQFRTDVLRDGFIAADGTLDGNLYLKGAGDPALGARYARWNDGTPPMQSIAELVYASGVRRIRGDIVGDASAFESRRVPEGWRTRYLQAGYAARVSALSVNENIANVVVRSTASGATVTFDEPLIDLPIHPTVTVRPGSRSARIRVWQDTTEDRFRVHGWIGALSPERTYRVVVEQPERFAAAAFRAALQKRGIIVEGGARAEAAPPEAERLTAWASPPLAQLVLTMNGESNNHFAELLFRNAARSVRGVGSAEAANEALRSFLAERAGVRRDAVYAADGSGLSTLDRVTTRSMVQLLAYAQQAPWGEVFQATLPVAGRSETLRTRMRRTAADNNLRGKTGTTNDVSSLAGYVRTKDGELLAFAFLYNGRELWRARAAIDAMGVTLAGFAR</sequence>
<comment type="similarity">
    <text evidence="1">Belongs to the peptidase S13 family.</text>
</comment>
<dbReference type="Gene3D" id="3.50.80.20">
    <property type="entry name" value="D-Ala-D-Ala carboxypeptidase C, peptidase S13"/>
    <property type="match status" value="1"/>
</dbReference>
<dbReference type="Gene3D" id="3.40.710.10">
    <property type="entry name" value="DD-peptidase/beta-lactamase superfamily"/>
    <property type="match status" value="2"/>
</dbReference>
<dbReference type="EC" id="3.4.16.4" evidence="3"/>
<dbReference type="EMBL" id="CP130612">
    <property type="protein sequence ID" value="WKW11060.1"/>
    <property type="molecule type" value="Genomic_DNA"/>
</dbReference>
<reference evidence="3" key="1">
    <citation type="submission" date="2023-07" db="EMBL/GenBank/DDBJ databases">
        <authorList>
            <person name="Haufschild T."/>
            <person name="Kallscheuer N."/>
            <person name="Hammer J."/>
            <person name="Kohn T."/>
            <person name="Kabuu M."/>
            <person name="Jogler M."/>
            <person name="Wohfarth N."/>
            <person name="Heuer A."/>
            <person name="Rohde M."/>
            <person name="van Teeseling M.C.F."/>
            <person name="Jogler C."/>
        </authorList>
    </citation>
    <scope>NUCLEOTIDE SEQUENCE</scope>
    <source>
        <strain evidence="3">Strain 138</strain>
        <strain evidence="4">Strain 318</strain>
    </source>
</reference>
<dbReference type="KEGG" id="pspc:Strain318_000294"/>
<dbReference type="PANTHER" id="PTHR30023:SF0">
    <property type="entry name" value="PENICILLIN-SENSITIVE CARBOXYPEPTIDASE A"/>
    <property type="match status" value="1"/>
</dbReference>
<dbReference type="RefSeq" id="WP_367886765.1">
    <property type="nucleotide sequence ID" value="NZ_CP130612.1"/>
</dbReference>
<evidence type="ECO:0000313" key="3">
    <source>
        <dbReference type="EMBL" id="WKW11060.1"/>
    </source>
</evidence>
<keyword evidence="3" id="KW-0645">Protease</keyword>
<evidence type="ECO:0000256" key="2">
    <source>
        <dbReference type="ARBA" id="ARBA00022801"/>
    </source>
</evidence>
<dbReference type="AlphaFoldDB" id="A0AA49JSD4"/>
<evidence type="ECO:0000313" key="5">
    <source>
        <dbReference type="Proteomes" id="UP001229955"/>
    </source>
</evidence>
<dbReference type="SUPFAM" id="SSF56601">
    <property type="entry name" value="beta-lactamase/transpeptidase-like"/>
    <property type="match status" value="1"/>
</dbReference>
<accession>A0AA49JSD4</accession>
<organism evidence="3">
    <name type="scientific">Pseudogemmatithrix spongiicola</name>
    <dbReference type="NCBI Taxonomy" id="3062599"/>
    <lineage>
        <taxon>Bacteria</taxon>
        <taxon>Pseudomonadati</taxon>
        <taxon>Gemmatimonadota</taxon>
        <taxon>Gemmatimonadia</taxon>
        <taxon>Gemmatimonadales</taxon>
        <taxon>Gemmatimonadaceae</taxon>
        <taxon>Pseudogemmatithrix</taxon>
    </lineage>
</organism>
<dbReference type="GO" id="GO:0006508">
    <property type="term" value="P:proteolysis"/>
    <property type="evidence" value="ECO:0007669"/>
    <property type="project" value="InterPro"/>
</dbReference>
<dbReference type="Proteomes" id="UP001229955">
    <property type="component" value="Chromosome"/>
</dbReference>
<keyword evidence="3" id="KW-0121">Carboxypeptidase</keyword>
<dbReference type="PANTHER" id="PTHR30023">
    <property type="entry name" value="D-ALANYL-D-ALANINE CARBOXYPEPTIDASE"/>
    <property type="match status" value="1"/>
</dbReference>
<dbReference type="InterPro" id="IPR000667">
    <property type="entry name" value="Peptidase_S13"/>
</dbReference>
<dbReference type="InterPro" id="IPR012338">
    <property type="entry name" value="Beta-lactam/transpept-like"/>
</dbReference>
<dbReference type="GO" id="GO:0000270">
    <property type="term" value="P:peptidoglycan metabolic process"/>
    <property type="evidence" value="ECO:0007669"/>
    <property type="project" value="TreeGrafter"/>
</dbReference>
<dbReference type="EMBL" id="CP130613">
    <property type="protein sequence ID" value="WKW13970.1"/>
    <property type="molecule type" value="Genomic_DNA"/>
</dbReference>
<evidence type="ECO:0000313" key="4">
    <source>
        <dbReference type="EMBL" id="WKW13970.1"/>
    </source>
</evidence>
<keyword evidence="2 3" id="KW-0378">Hydrolase</keyword>
<proteinExistence type="inferred from homology"/>
<evidence type="ECO:0000256" key="1">
    <source>
        <dbReference type="ARBA" id="ARBA00006096"/>
    </source>
</evidence>
<dbReference type="GO" id="GO:0009002">
    <property type="term" value="F:serine-type D-Ala-D-Ala carboxypeptidase activity"/>
    <property type="evidence" value="ECO:0007669"/>
    <property type="project" value="UniProtKB-EC"/>
</dbReference>
<gene>
    <name evidence="3" type="primary">dacB</name>
    <name evidence="3" type="ORF">Strain138_000294</name>
    <name evidence="4" type="ORF">Strain318_000294</name>
</gene>
<keyword evidence="5" id="KW-1185">Reference proteome</keyword>
<dbReference type="NCBIfam" id="TIGR00666">
    <property type="entry name" value="PBP4"/>
    <property type="match status" value="1"/>
</dbReference>